<accession>A0AAQ4F135</accession>
<keyword evidence="3" id="KW-1185">Reference proteome</keyword>
<organism evidence="2 3">
    <name type="scientific">Amblyomma americanum</name>
    <name type="common">Lone star tick</name>
    <dbReference type="NCBI Taxonomy" id="6943"/>
    <lineage>
        <taxon>Eukaryota</taxon>
        <taxon>Metazoa</taxon>
        <taxon>Ecdysozoa</taxon>
        <taxon>Arthropoda</taxon>
        <taxon>Chelicerata</taxon>
        <taxon>Arachnida</taxon>
        <taxon>Acari</taxon>
        <taxon>Parasitiformes</taxon>
        <taxon>Ixodida</taxon>
        <taxon>Ixodoidea</taxon>
        <taxon>Ixodidae</taxon>
        <taxon>Amblyomminae</taxon>
        <taxon>Amblyomma</taxon>
    </lineage>
</organism>
<gene>
    <name evidence="2" type="ORF">V5799_018189</name>
</gene>
<dbReference type="Proteomes" id="UP001321473">
    <property type="component" value="Unassembled WGS sequence"/>
</dbReference>
<protein>
    <submittedName>
        <fullName evidence="2">Uncharacterized protein</fullName>
    </submittedName>
</protein>
<evidence type="ECO:0000313" key="2">
    <source>
        <dbReference type="EMBL" id="KAK8780472.1"/>
    </source>
</evidence>
<feature type="non-terminal residue" evidence="2">
    <location>
        <position position="1"/>
    </location>
</feature>
<reference evidence="2 3" key="1">
    <citation type="journal article" date="2023" name="Arcadia Sci">
        <title>De novo assembly of a long-read Amblyomma americanum tick genome.</title>
        <authorList>
            <person name="Chou S."/>
            <person name="Poskanzer K.E."/>
            <person name="Rollins M."/>
            <person name="Thuy-Boun P.S."/>
        </authorList>
    </citation>
    <scope>NUCLEOTIDE SEQUENCE [LARGE SCALE GENOMIC DNA]</scope>
    <source>
        <strain evidence="2">F_SG_1</strain>
        <tissue evidence="2">Salivary glands</tissue>
    </source>
</reference>
<comment type="caution">
    <text evidence="2">The sequence shown here is derived from an EMBL/GenBank/DDBJ whole genome shotgun (WGS) entry which is preliminary data.</text>
</comment>
<evidence type="ECO:0000256" key="1">
    <source>
        <dbReference type="SAM" id="MobiDB-lite"/>
    </source>
</evidence>
<name>A0AAQ4F135_AMBAM</name>
<dbReference type="EMBL" id="JARKHS020008833">
    <property type="protein sequence ID" value="KAK8780472.1"/>
    <property type="molecule type" value="Genomic_DNA"/>
</dbReference>
<proteinExistence type="predicted"/>
<feature type="region of interest" description="Disordered" evidence="1">
    <location>
        <begin position="44"/>
        <end position="64"/>
    </location>
</feature>
<evidence type="ECO:0000313" key="3">
    <source>
        <dbReference type="Proteomes" id="UP001321473"/>
    </source>
</evidence>
<dbReference type="AlphaFoldDB" id="A0AAQ4F135"/>
<sequence length="64" mass="7275">QAHSSPVGQWCPSFQRRRLQNFPENPGSQRTLLRTTTFILRTLGAKLDSPRQRGGRASSPVRRD</sequence>